<dbReference type="HOGENOM" id="CLU_794118_0_0_5"/>
<proteinExistence type="predicted"/>
<evidence type="ECO:0000259" key="1">
    <source>
        <dbReference type="Pfam" id="PF10108"/>
    </source>
</evidence>
<feature type="domain" description="Predicted 3'-5' exonuclease PolB-like" evidence="1">
    <location>
        <begin position="84"/>
        <end position="300"/>
    </location>
</feature>
<dbReference type="InterPro" id="IPR036397">
    <property type="entry name" value="RNaseH_sf"/>
</dbReference>
<evidence type="ECO:0000313" key="2">
    <source>
        <dbReference type="EMBL" id="ACK86390.1"/>
    </source>
</evidence>
<dbReference type="Gene3D" id="3.30.420.10">
    <property type="entry name" value="Ribonuclease H-like superfamily/Ribonuclease H"/>
    <property type="match status" value="1"/>
</dbReference>
<dbReference type="SUPFAM" id="SSF53098">
    <property type="entry name" value="Ribonuclease H-like"/>
    <property type="match status" value="1"/>
</dbReference>
<evidence type="ECO:0000313" key="3">
    <source>
        <dbReference type="Proteomes" id="UP000002385"/>
    </source>
</evidence>
<name>B7L3I2_METC4</name>
<dbReference type="Pfam" id="PF10108">
    <property type="entry name" value="DNA_pol_B_exo2"/>
    <property type="match status" value="1"/>
</dbReference>
<geneLocation type="plasmid" evidence="2 3">
    <name>pCMU01</name>
</geneLocation>
<dbReference type="InterPro" id="IPR012337">
    <property type="entry name" value="RNaseH-like_sf"/>
</dbReference>
<accession>B7L3I2</accession>
<dbReference type="GO" id="GO:0003676">
    <property type="term" value="F:nucleic acid binding"/>
    <property type="evidence" value="ECO:0007669"/>
    <property type="project" value="InterPro"/>
</dbReference>
<dbReference type="KEGG" id="mch:Mchl_5668"/>
<protein>
    <recommendedName>
        <fullName evidence="1">Predicted 3'-5' exonuclease PolB-like domain-containing protein</fullName>
    </recommendedName>
</protein>
<dbReference type="Proteomes" id="UP000002385">
    <property type="component" value="Plasmid pCMU01"/>
</dbReference>
<organism evidence="2 3">
    <name type="scientific">Methylorubrum extorquens (strain CM4 / NCIMB 13688)</name>
    <name type="common">Methylobacterium extorquens</name>
    <dbReference type="NCBI Taxonomy" id="440085"/>
    <lineage>
        <taxon>Bacteria</taxon>
        <taxon>Pseudomonadati</taxon>
        <taxon>Pseudomonadota</taxon>
        <taxon>Alphaproteobacteria</taxon>
        <taxon>Hyphomicrobiales</taxon>
        <taxon>Methylobacteriaceae</taxon>
        <taxon>Methylorubrum</taxon>
    </lineage>
</organism>
<dbReference type="InterPro" id="IPR019288">
    <property type="entry name" value="3'-5'_exonuclease_PolB-like"/>
</dbReference>
<dbReference type="EMBL" id="CP001299">
    <property type="protein sequence ID" value="ACK86390.1"/>
    <property type="molecule type" value="Genomic_DNA"/>
</dbReference>
<gene>
    <name evidence="2" type="ordered locus">Mchl_5668</name>
</gene>
<reference evidence="2 3" key="1">
    <citation type="submission" date="2008-12" db="EMBL/GenBank/DDBJ databases">
        <title>Complete sequence of plasmid1 of Methylobacterium chloromethanicum CM4.</title>
        <authorList>
            <consortium name="US DOE Joint Genome Institute"/>
            <person name="Lucas S."/>
            <person name="Copeland A."/>
            <person name="Lapidus A."/>
            <person name="Glavina del Rio T."/>
            <person name="Dalin E."/>
            <person name="Tice H."/>
            <person name="Bruce D."/>
            <person name="Goodwin L."/>
            <person name="Pitluck S."/>
            <person name="Chertkov O."/>
            <person name="Brettin T."/>
            <person name="Detter J.C."/>
            <person name="Han C."/>
            <person name="Larimer F."/>
            <person name="Land M."/>
            <person name="Hauser L."/>
            <person name="Kyrpides N."/>
            <person name="Mikhailova N."/>
            <person name="Marx C."/>
            <person name="Richardson P."/>
        </authorList>
    </citation>
    <scope>NUCLEOTIDE SEQUENCE [LARGE SCALE GENOMIC DNA]</scope>
    <source>
        <strain evidence="3">CM4 / NCIMB 13688</strain>
        <plasmid evidence="2 3">pCMU01</plasmid>
    </source>
</reference>
<reference evidence="2 3" key="2">
    <citation type="journal article" date="2012" name="J. Bacteriol.">
        <title>Complete genome sequences of six strains of the genus Methylobacterium.</title>
        <authorList>
            <person name="Marx C.J."/>
            <person name="Bringel F."/>
            <person name="Chistoserdova L."/>
            <person name="Moulin L."/>
            <person name="Farhan Ul Haque M."/>
            <person name="Fleischman D.E."/>
            <person name="Gruffaz C."/>
            <person name="Jourand P."/>
            <person name="Knief C."/>
            <person name="Lee M.C."/>
            <person name="Muller E.E."/>
            <person name="Nadalig T."/>
            <person name="Peyraud R."/>
            <person name="Roselli S."/>
            <person name="Russ L."/>
            <person name="Goodwin L.A."/>
            <person name="Ivanova N."/>
            <person name="Kyrpides N."/>
            <person name="Lajus A."/>
            <person name="Land M.L."/>
            <person name="Medigue C."/>
            <person name="Mikhailova N."/>
            <person name="Nolan M."/>
            <person name="Woyke T."/>
            <person name="Stolyar S."/>
            <person name="Vorholt J.A."/>
            <person name="Vuilleumier S."/>
        </authorList>
    </citation>
    <scope>NUCLEOTIDE SEQUENCE [LARGE SCALE GENOMIC DNA]</scope>
    <source>
        <strain evidence="3">CM4 / NCIMB 13688</strain>
        <plasmid evidence="2 3">pCMU01</plasmid>
    </source>
</reference>
<sequence>MRNLIREPYRVKAQHVPARAGSGADLGRLLKQRLEAAEKPPRAERRAARGDFDAARPHDALLALDIETVVDAGLLPSDWPADRFPKPAWHRVVAVSFVEAKLVESREGQGEAYRIVSCRSGGDPNWNEERLLRTFWRFFEAGRYRIVTWNGRAFDIPTLLMRSMLHGIAAPSWFRRGTRWAGYGSRFESEWHVDLMDAMACFGATSRMTLEEAAAMIGLPGKLGEHGSEVGGMVERGEIERVRAYCETDCLNLYLLYLRWAHLTGRTLAADHDEAVGDVLRLLDDERGAKAHFGAFADAWRQLPGRTPFVSREQPGCGVGLAVPAEGAAPDLPFFPGRNAASMVDGAPP</sequence>
<dbReference type="CDD" id="cd05782">
    <property type="entry name" value="DNA_polB_like1_exo"/>
    <property type="match status" value="1"/>
</dbReference>
<keyword evidence="2" id="KW-0614">Plasmid</keyword>
<dbReference type="AlphaFoldDB" id="B7L3I2"/>